<evidence type="ECO:0000313" key="8">
    <source>
        <dbReference type="Proteomes" id="UP000297975"/>
    </source>
</evidence>
<dbReference type="GO" id="GO:0005524">
    <property type="term" value="F:ATP binding"/>
    <property type="evidence" value="ECO:0007669"/>
    <property type="project" value="UniProtKB-KW"/>
</dbReference>
<feature type="domain" description="Polymerase nucleotidyl transferase" evidence="5">
    <location>
        <begin position="31"/>
        <end position="87"/>
    </location>
</feature>
<dbReference type="Pfam" id="PF13427">
    <property type="entry name" value="AadA_C"/>
    <property type="match status" value="1"/>
</dbReference>
<organism evidence="7 8">
    <name type="scientific">Filobacillus milosensis</name>
    <dbReference type="NCBI Taxonomy" id="94137"/>
    <lineage>
        <taxon>Bacteria</taxon>
        <taxon>Bacillati</taxon>
        <taxon>Bacillota</taxon>
        <taxon>Bacilli</taxon>
        <taxon>Bacillales</taxon>
        <taxon>Bacillaceae</taxon>
        <taxon>Filobacillus</taxon>
    </lineage>
</organism>
<keyword evidence="4" id="KW-0547">Nucleotide-binding</keyword>
<evidence type="ECO:0000256" key="1">
    <source>
        <dbReference type="ARBA" id="ARBA00022679"/>
    </source>
</evidence>
<accession>A0A4Y8INC6</accession>
<dbReference type="InterPro" id="IPR024172">
    <property type="entry name" value="AadA/Aad9"/>
</dbReference>
<dbReference type="EMBL" id="SOPW01000005">
    <property type="protein sequence ID" value="TFB22841.1"/>
    <property type="molecule type" value="Genomic_DNA"/>
</dbReference>
<dbReference type="GO" id="GO:0046677">
    <property type="term" value="P:response to antibiotic"/>
    <property type="evidence" value="ECO:0007669"/>
    <property type="project" value="UniProtKB-KW"/>
</dbReference>
<dbReference type="GO" id="GO:0070566">
    <property type="term" value="F:adenylyltransferase activity"/>
    <property type="evidence" value="ECO:0007669"/>
    <property type="project" value="InterPro"/>
</dbReference>
<keyword evidence="8" id="KW-1185">Reference proteome</keyword>
<evidence type="ECO:0000256" key="2">
    <source>
        <dbReference type="ARBA" id="ARBA00023251"/>
    </source>
</evidence>
<evidence type="ECO:0000259" key="6">
    <source>
        <dbReference type="Pfam" id="PF13427"/>
    </source>
</evidence>
<keyword evidence="2 4" id="KW-0046">Antibiotic resistance</keyword>
<reference evidence="7 8" key="1">
    <citation type="submission" date="2019-03" db="EMBL/GenBank/DDBJ databases">
        <authorList>
            <person name="He R.-H."/>
        </authorList>
    </citation>
    <scope>NUCLEOTIDE SEQUENCE [LARGE SCALE GENOMIC DNA]</scope>
    <source>
        <strain evidence="8">SH 714</strain>
    </source>
</reference>
<protein>
    <recommendedName>
        <fullName evidence="4">Spectinomycin 9-adenylyltransferase</fullName>
    </recommendedName>
</protein>
<comment type="caution">
    <text evidence="7">The sequence shown here is derived from an EMBL/GenBank/DDBJ whole genome shotgun (WGS) entry which is preliminary data.</text>
</comment>
<dbReference type="OrthoDB" id="5643411at2"/>
<keyword evidence="4" id="KW-0067">ATP-binding</keyword>
<sequence length="260" mass="30138">MMTNWQTCSSDVKDFTFNIQKETQNILNNNLVGIYLHGSLAMGGFNPNKSDIDLLVVTKYPVNVEAKKELTQLFLNHSSQPYPVEISVLNESQLQTWQHPSPFDFHYGEDWREKYKNDFESFINEVPLTDPDLAAHITIMNHYGISLTGPPIDEIFPKIPQSDYKSSIVEDYNDCLENIEDNPVYCVLNLLRVYWYLKEEVISSKKEAGEWGLVALPEKFHPTIRKTVNEYKGVKEAHFNREELLAVRNYISDRVSRLND</sequence>
<dbReference type="PIRSF" id="PIRSF000819">
    <property type="entry name" value="Streptomycin_3-adenylyltransf"/>
    <property type="match status" value="1"/>
</dbReference>
<dbReference type="Gene3D" id="3.30.460.10">
    <property type="entry name" value="Beta Polymerase, domain 2"/>
    <property type="match status" value="1"/>
</dbReference>
<dbReference type="InterPro" id="IPR002934">
    <property type="entry name" value="Polymerase_NTP_transf_dom"/>
</dbReference>
<feature type="domain" description="Adenylyltransferase AadA C-terminal" evidence="6">
    <location>
        <begin position="154"/>
        <end position="251"/>
    </location>
</feature>
<dbReference type="AlphaFoldDB" id="A0A4Y8INC6"/>
<dbReference type="Pfam" id="PF01909">
    <property type="entry name" value="NTP_transf_2"/>
    <property type="match status" value="1"/>
</dbReference>
<dbReference type="Proteomes" id="UP000297975">
    <property type="component" value="Unassembled WGS sequence"/>
</dbReference>
<dbReference type="InterPro" id="IPR025184">
    <property type="entry name" value="AadA_C"/>
</dbReference>
<keyword evidence="1 4" id="KW-0808">Transferase</keyword>
<dbReference type="CDD" id="cd05403">
    <property type="entry name" value="NT_KNTase_like"/>
    <property type="match status" value="1"/>
</dbReference>
<evidence type="ECO:0000256" key="3">
    <source>
        <dbReference type="ARBA" id="ARBA00047831"/>
    </source>
</evidence>
<evidence type="ECO:0000259" key="5">
    <source>
        <dbReference type="Pfam" id="PF01909"/>
    </source>
</evidence>
<dbReference type="InterPro" id="IPR043519">
    <property type="entry name" value="NT_sf"/>
</dbReference>
<keyword evidence="4" id="KW-0548">Nucleotidyltransferase</keyword>
<comment type="catalytic activity">
    <reaction evidence="3 4">
        <text>spectinomycin + ATP = 9-O-adenylylspectinomycin + diphosphate</text>
        <dbReference type="Rhea" id="RHEA:63228"/>
        <dbReference type="ChEBI" id="CHEBI:30616"/>
        <dbReference type="ChEBI" id="CHEBI:33019"/>
        <dbReference type="ChEBI" id="CHEBI:146260"/>
        <dbReference type="ChEBI" id="CHEBI:146261"/>
    </reaction>
</comment>
<evidence type="ECO:0000256" key="4">
    <source>
        <dbReference type="PIRNR" id="PIRNR000819"/>
    </source>
</evidence>
<proteinExistence type="predicted"/>
<name>A0A4Y8INC6_9BACI</name>
<gene>
    <name evidence="7" type="ORF">E3U55_06280</name>
</gene>
<evidence type="ECO:0000313" key="7">
    <source>
        <dbReference type="EMBL" id="TFB22841.1"/>
    </source>
</evidence>
<dbReference type="SUPFAM" id="SSF81301">
    <property type="entry name" value="Nucleotidyltransferase"/>
    <property type="match status" value="1"/>
</dbReference>